<feature type="non-terminal residue" evidence="1">
    <location>
        <position position="1"/>
    </location>
</feature>
<accession>A0A0F9IWX0</accession>
<protein>
    <recommendedName>
        <fullName evidence="2">Methyltransferase domain-containing protein</fullName>
    </recommendedName>
</protein>
<gene>
    <name evidence="1" type="ORF">LCGC14_1826680</name>
</gene>
<dbReference type="AlphaFoldDB" id="A0A0F9IWX0"/>
<dbReference type="InterPro" id="IPR029063">
    <property type="entry name" value="SAM-dependent_MTases_sf"/>
</dbReference>
<comment type="caution">
    <text evidence="1">The sequence shown here is derived from an EMBL/GenBank/DDBJ whole genome shotgun (WGS) entry which is preliminary data.</text>
</comment>
<proteinExistence type="predicted"/>
<organism evidence="1">
    <name type="scientific">marine sediment metagenome</name>
    <dbReference type="NCBI Taxonomy" id="412755"/>
    <lineage>
        <taxon>unclassified sequences</taxon>
        <taxon>metagenomes</taxon>
        <taxon>ecological metagenomes</taxon>
    </lineage>
</organism>
<dbReference type="SUPFAM" id="SSF56112">
    <property type="entry name" value="Protein kinase-like (PK-like)"/>
    <property type="match status" value="1"/>
</dbReference>
<name>A0A0F9IWX0_9ZZZZ</name>
<dbReference type="Gene3D" id="3.40.50.150">
    <property type="entry name" value="Vaccinia Virus protein VP39"/>
    <property type="match status" value="1"/>
</dbReference>
<reference evidence="1" key="1">
    <citation type="journal article" date="2015" name="Nature">
        <title>Complex archaea that bridge the gap between prokaryotes and eukaryotes.</title>
        <authorList>
            <person name="Spang A."/>
            <person name="Saw J.H."/>
            <person name="Jorgensen S.L."/>
            <person name="Zaremba-Niedzwiedzka K."/>
            <person name="Martijn J."/>
            <person name="Lind A.E."/>
            <person name="van Eijk R."/>
            <person name="Schleper C."/>
            <person name="Guy L."/>
            <person name="Ettema T.J."/>
        </authorList>
    </citation>
    <scope>NUCLEOTIDE SEQUENCE</scope>
</reference>
<evidence type="ECO:0000313" key="1">
    <source>
        <dbReference type="EMBL" id="KKL98215.1"/>
    </source>
</evidence>
<dbReference type="InterPro" id="IPR011009">
    <property type="entry name" value="Kinase-like_dom_sf"/>
</dbReference>
<evidence type="ECO:0008006" key="2">
    <source>
        <dbReference type="Google" id="ProtNLM"/>
    </source>
</evidence>
<sequence length="353" mass="39808">EPVRVGGHYGLEVSHENGVIVKRVTFDGVCEADGRLWENKKAIANEARILRILAGSGIAPELIEQHDDYIVETYIKAEPVEDGEQFRRNIARLLWTLRHYEIHHDDLTHQNMFVCANSTPVAVDFHEAHLYDEPCPPKHRSPDFFYLLKWAATVASEAHPTPDTPRIIRRWFSVCGSLRDGNSDPHRGLEDKTLLDLGCFQGDFCALAAAEGMHTTGVDGGGFRTGEDSVQIAHALWDGMHGKMTWRKTDIMDVTDFNYDAVLLFSTWPYIVQTHGKKAALELLSRIMQQLSRRRQGGKLFFETQLYGDGPGPDFLQTEEDVQAMLAQVGTPKELVRVHVAGRPAHRTVWEVT</sequence>
<dbReference type="SUPFAM" id="SSF53335">
    <property type="entry name" value="S-adenosyl-L-methionine-dependent methyltransferases"/>
    <property type="match status" value="1"/>
</dbReference>
<dbReference type="EMBL" id="LAZR01017973">
    <property type="protein sequence ID" value="KKL98215.1"/>
    <property type="molecule type" value="Genomic_DNA"/>
</dbReference>